<organism evidence="1 2">
    <name type="scientific">Cytobacillus depressus</name>
    <dbReference type="NCBI Taxonomy" id="1602942"/>
    <lineage>
        <taxon>Bacteria</taxon>
        <taxon>Bacillati</taxon>
        <taxon>Bacillota</taxon>
        <taxon>Bacilli</taxon>
        <taxon>Bacillales</taxon>
        <taxon>Bacillaceae</taxon>
        <taxon>Cytobacillus</taxon>
    </lineage>
</organism>
<gene>
    <name evidence="1" type="ORF">F7731_18460</name>
</gene>
<comment type="caution">
    <text evidence="1">The sequence shown here is derived from an EMBL/GenBank/DDBJ whole genome shotgun (WGS) entry which is preliminary data.</text>
</comment>
<sequence length="76" mass="9140">MKTKKIYKDKDEFVIQRVNQFNHSTKRIFISEQGLIEGLEAYSQFDLSQYDIQVSPELWATVINRVVRMWYSQTIH</sequence>
<reference evidence="1 2" key="1">
    <citation type="journal article" date="2016" name="Antonie Van Leeuwenhoek">
        <title>Bacillus depressus sp. nov., isolated from soil of a sunflower field.</title>
        <authorList>
            <person name="Wei X."/>
            <person name="Xin D."/>
            <person name="Xin Y."/>
            <person name="Zhang H."/>
            <person name="Wang T."/>
            <person name="Zhang J."/>
        </authorList>
    </citation>
    <scope>NUCLEOTIDE SEQUENCE [LARGE SCALE GENOMIC DNA]</scope>
    <source>
        <strain evidence="1 2">BZ1</strain>
    </source>
</reference>
<name>A0A6L3V7A5_9BACI</name>
<accession>A0A6L3V7A5</accession>
<evidence type="ECO:0000313" key="2">
    <source>
        <dbReference type="Proteomes" id="UP000481030"/>
    </source>
</evidence>
<keyword evidence="2" id="KW-1185">Reference proteome</keyword>
<protein>
    <submittedName>
        <fullName evidence="1">Uncharacterized protein</fullName>
    </submittedName>
</protein>
<dbReference type="AlphaFoldDB" id="A0A6L3V7A5"/>
<dbReference type="EMBL" id="WBOS01000011">
    <property type="protein sequence ID" value="KAB2331564.1"/>
    <property type="molecule type" value="Genomic_DNA"/>
</dbReference>
<dbReference type="OrthoDB" id="2935694at2"/>
<dbReference type="RefSeq" id="WP_151536263.1">
    <property type="nucleotide sequence ID" value="NZ_WBOS01000011.1"/>
</dbReference>
<dbReference type="Proteomes" id="UP000481030">
    <property type="component" value="Unassembled WGS sequence"/>
</dbReference>
<proteinExistence type="predicted"/>
<evidence type="ECO:0000313" key="1">
    <source>
        <dbReference type="EMBL" id="KAB2331564.1"/>
    </source>
</evidence>